<reference evidence="2" key="1">
    <citation type="journal article" date="2021" name="PeerJ">
        <title>Extensive microbial diversity within the chicken gut microbiome revealed by metagenomics and culture.</title>
        <authorList>
            <person name="Gilroy R."/>
            <person name="Ravi A."/>
            <person name="Getino M."/>
            <person name="Pursley I."/>
            <person name="Horton D.L."/>
            <person name="Alikhan N.F."/>
            <person name="Baker D."/>
            <person name="Gharbi K."/>
            <person name="Hall N."/>
            <person name="Watson M."/>
            <person name="Adriaenssens E.M."/>
            <person name="Foster-Nyarko E."/>
            <person name="Jarju S."/>
            <person name="Secka A."/>
            <person name="Antonio M."/>
            <person name="Oren A."/>
            <person name="Chaudhuri R.R."/>
            <person name="La Ragione R."/>
            <person name="Hildebrand F."/>
            <person name="Pallen M.J."/>
        </authorList>
    </citation>
    <scope>NUCLEOTIDE SEQUENCE</scope>
    <source>
        <strain evidence="2">CHK180-15479</strain>
    </source>
</reference>
<organism evidence="2 3">
    <name type="scientific">Candidatus Enterocloster excrementipullorum</name>
    <dbReference type="NCBI Taxonomy" id="2838559"/>
    <lineage>
        <taxon>Bacteria</taxon>
        <taxon>Bacillati</taxon>
        <taxon>Bacillota</taxon>
        <taxon>Clostridia</taxon>
        <taxon>Lachnospirales</taxon>
        <taxon>Lachnospiraceae</taxon>
        <taxon>Enterocloster</taxon>
    </lineage>
</organism>
<name>A0A9D2N122_9FIRM</name>
<keyword evidence="1" id="KW-0812">Transmembrane</keyword>
<feature type="transmembrane region" description="Helical" evidence="1">
    <location>
        <begin position="12"/>
        <end position="37"/>
    </location>
</feature>
<reference evidence="2" key="2">
    <citation type="submission" date="2021-04" db="EMBL/GenBank/DDBJ databases">
        <authorList>
            <person name="Gilroy R."/>
        </authorList>
    </citation>
    <scope>NUCLEOTIDE SEQUENCE</scope>
    <source>
        <strain evidence="2">CHK180-15479</strain>
    </source>
</reference>
<evidence type="ECO:0000313" key="2">
    <source>
        <dbReference type="EMBL" id="HJC06088.1"/>
    </source>
</evidence>
<dbReference type="Proteomes" id="UP000823910">
    <property type="component" value="Unassembled WGS sequence"/>
</dbReference>
<evidence type="ECO:0008006" key="4">
    <source>
        <dbReference type="Google" id="ProtNLM"/>
    </source>
</evidence>
<evidence type="ECO:0000256" key="1">
    <source>
        <dbReference type="SAM" id="Phobius"/>
    </source>
</evidence>
<dbReference type="AlphaFoldDB" id="A0A9D2N122"/>
<proteinExistence type="predicted"/>
<accession>A0A9D2N122</accession>
<keyword evidence="1" id="KW-0472">Membrane</keyword>
<evidence type="ECO:0000313" key="3">
    <source>
        <dbReference type="Proteomes" id="UP000823910"/>
    </source>
</evidence>
<sequence>MRRKSRRGGQGFTLIETIVGFSMILTVVLGFTAMMAAEGKRLSWETDMRSAFEEAREMALSGEGEETGKELRILFTRENGENSAEERFEIHRAAARWEYGEAAVEFYRHE</sequence>
<comment type="caution">
    <text evidence="2">The sequence shown here is derived from an EMBL/GenBank/DDBJ whole genome shotgun (WGS) entry which is preliminary data.</text>
</comment>
<protein>
    <recommendedName>
        <fullName evidence="4">Prepilin-type cleavage/methylation domain-containing protein</fullName>
    </recommendedName>
</protein>
<gene>
    <name evidence="2" type="ORF">H9704_08025</name>
</gene>
<dbReference type="EMBL" id="DWWT01000034">
    <property type="protein sequence ID" value="HJC06088.1"/>
    <property type="molecule type" value="Genomic_DNA"/>
</dbReference>
<keyword evidence="1" id="KW-1133">Transmembrane helix</keyword>